<feature type="transmembrane region" description="Helical" evidence="6">
    <location>
        <begin position="86"/>
        <end position="106"/>
    </location>
</feature>
<proteinExistence type="inferred from homology"/>
<evidence type="ECO:0000313" key="8">
    <source>
        <dbReference type="EMBL" id="GAA0217264.1"/>
    </source>
</evidence>
<evidence type="ECO:0000256" key="3">
    <source>
        <dbReference type="ARBA" id="ARBA00022692"/>
    </source>
</evidence>
<evidence type="ECO:0000256" key="2">
    <source>
        <dbReference type="ARBA" id="ARBA00009399"/>
    </source>
</evidence>
<dbReference type="PANTHER" id="PTHR38459:SF1">
    <property type="entry name" value="PROPHAGE BACTOPRENOL-LINKED GLUCOSE TRANSLOCASE HOMOLOG"/>
    <property type="match status" value="1"/>
</dbReference>
<reference evidence="9" key="1">
    <citation type="journal article" date="2019" name="Int. J. Syst. Evol. Microbiol.">
        <title>The Global Catalogue of Microorganisms (GCM) 10K type strain sequencing project: providing services to taxonomists for standard genome sequencing and annotation.</title>
        <authorList>
            <consortium name="The Broad Institute Genomics Platform"/>
            <consortium name="The Broad Institute Genome Sequencing Center for Infectious Disease"/>
            <person name="Wu L."/>
            <person name="Ma J."/>
        </authorList>
    </citation>
    <scope>NUCLEOTIDE SEQUENCE [LARGE SCALE GENOMIC DNA]</scope>
    <source>
        <strain evidence="9">JCM 16240</strain>
    </source>
</reference>
<dbReference type="InterPro" id="IPR051401">
    <property type="entry name" value="GtrA_CellWall_Glycosyl"/>
</dbReference>
<keyword evidence="3 6" id="KW-0812">Transmembrane</keyword>
<evidence type="ECO:0000259" key="7">
    <source>
        <dbReference type="Pfam" id="PF04138"/>
    </source>
</evidence>
<name>A0ABP3CWQ1_9BURK</name>
<keyword evidence="9" id="KW-1185">Reference proteome</keyword>
<feature type="transmembrane region" description="Helical" evidence="6">
    <location>
        <begin position="54"/>
        <end position="74"/>
    </location>
</feature>
<protein>
    <recommendedName>
        <fullName evidence="7">GtrA/DPMS transmembrane domain-containing protein</fullName>
    </recommendedName>
</protein>
<dbReference type="InterPro" id="IPR007267">
    <property type="entry name" value="GtrA_DPMS_TM"/>
</dbReference>
<evidence type="ECO:0000313" key="9">
    <source>
        <dbReference type="Proteomes" id="UP001501176"/>
    </source>
</evidence>
<comment type="caution">
    <text evidence="8">The sequence shown here is derived from an EMBL/GenBank/DDBJ whole genome shotgun (WGS) entry which is preliminary data.</text>
</comment>
<evidence type="ECO:0000256" key="6">
    <source>
        <dbReference type="SAM" id="Phobius"/>
    </source>
</evidence>
<sequence>MRRYRCPAVCDPGSMFKKLAAQIGWFVIVGCAAAATHWVVAVACVSLGNLPPLAANGVGWLVAFGVSFAGHYHLTFRHQRAPLLRAATRFFVVSALGFAVNEAAYATLLHLTAIRYDVLLALVLIGIAGMTFILGRYWAFRRSH</sequence>
<dbReference type="PROSITE" id="PS51257">
    <property type="entry name" value="PROKAR_LIPOPROTEIN"/>
    <property type="match status" value="1"/>
</dbReference>
<organism evidence="8 9">
    <name type="scientific">Castellaniella daejeonensis</name>
    <dbReference type="NCBI Taxonomy" id="659013"/>
    <lineage>
        <taxon>Bacteria</taxon>
        <taxon>Pseudomonadati</taxon>
        <taxon>Pseudomonadota</taxon>
        <taxon>Betaproteobacteria</taxon>
        <taxon>Burkholderiales</taxon>
        <taxon>Alcaligenaceae</taxon>
        <taxon>Castellaniella</taxon>
    </lineage>
</organism>
<dbReference type="EMBL" id="BAAAFN010000004">
    <property type="protein sequence ID" value="GAA0217264.1"/>
    <property type="molecule type" value="Genomic_DNA"/>
</dbReference>
<evidence type="ECO:0000256" key="4">
    <source>
        <dbReference type="ARBA" id="ARBA00022989"/>
    </source>
</evidence>
<comment type="similarity">
    <text evidence="2">Belongs to the GtrA family.</text>
</comment>
<accession>A0ABP3CWQ1</accession>
<feature type="domain" description="GtrA/DPMS transmembrane" evidence="7">
    <location>
        <begin position="26"/>
        <end position="140"/>
    </location>
</feature>
<dbReference type="PANTHER" id="PTHR38459">
    <property type="entry name" value="PROPHAGE BACTOPRENOL-LINKED GLUCOSE TRANSLOCASE HOMOLOG"/>
    <property type="match status" value="1"/>
</dbReference>
<gene>
    <name evidence="8" type="ORF">GCM10009125_02770</name>
</gene>
<dbReference type="Pfam" id="PF04138">
    <property type="entry name" value="GtrA_DPMS_TM"/>
    <property type="match status" value="1"/>
</dbReference>
<keyword evidence="5 6" id="KW-0472">Membrane</keyword>
<evidence type="ECO:0000256" key="5">
    <source>
        <dbReference type="ARBA" id="ARBA00023136"/>
    </source>
</evidence>
<keyword evidence="4 6" id="KW-1133">Transmembrane helix</keyword>
<comment type="subcellular location">
    <subcellularLocation>
        <location evidence="1">Membrane</location>
        <topology evidence="1">Multi-pass membrane protein</topology>
    </subcellularLocation>
</comment>
<feature type="transmembrane region" description="Helical" evidence="6">
    <location>
        <begin position="23"/>
        <end position="48"/>
    </location>
</feature>
<dbReference type="Proteomes" id="UP001501176">
    <property type="component" value="Unassembled WGS sequence"/>
</dbReference>
<evidence type="ECO:0000256" key="1">
    <source>
        <dbReference type="ARBA" id="ARBA00004141"/>
    </source>
</evidence>
<feature type="transmembrane region" description="Helical" evidence="6">
    <location>
        <begin position="118"/>
        <end position="139"/>
    </location>
</feature>